<feature type="transmembrane region" description="Helical" evidence="4">
    <location>
        <begin position="123"/>
        <end position="142"/>
    </location>
</feature>
<evidence type="ECO:0000256" key="1">
    <source>
        <dbReference type="ARBA" id="ARBA00023015"/>
    </source>
</evidence>
<evidence type="ECO:0000256" key="3">
    <source>
        <dbReference type="ARBA" id="ARBA00023163"/>
    </source>
</evidence>
<dbReference type="GO" id="GO:0043565">
    <property type="term" value="F:sequence-specific DNA binding"/>
    <property type="evidence" value="ECO:0007669"/>
    <property type="project" value="InterPro"/>
</dbReference>
<feature type="transmembrane region" description="Helical" evidence="4">
    <location>
        <begin position="236"/>
        <end position="258"/>
    </location>
</feature>
<evidence type="ECO:0000259" key="5">
    <source>
        <dbReference type="PROSITE" id="PS01124"/>
    </source>
</evidence>
<sequence length="428" mass="49234">MHRIASDVVLWDTDGPGAQRKNEKKIWTWTEIRTSIPCMYTFLAFGAGLAILLAVSGFMNSLRNEPENLRNDKDGIPESRPKPSRLTIFIQKHAVPLLFLSVAFVQLHILFELSDRLVRFSWFGEFHIPFIFLIGPLTYLYFQHLSGQIPDRFSPFHLIPALLSVLILFPFYIRDSNSKKEFIALLNPSDPYHTIVLVLLVLGTILNFIYPITLLKDVWRWRGAAKDKNKRASFDPFLFLFAGTIFVLVLFVIAQIVYMPLFLIASSGVSILMCVIFLIGNGTNGVWIEKFKKESREARYTESRLKGLDVDSVVYRLNDLMRRERYYLDEDLTLGRLAEELEIHTHQLSEILNQKLGKTFREYVAGFRLEEAARILIEEPQRSVLSAAYASGFNSKSAFHKLFQERFGCTPTMFRSETISKNKIEGVS</sequence>
<dbReference type="PANTHER" id="PTHR43280:SF29">
    <property type="entry name" value="ARAC-FAMILY TRANSCRIPTIONAL REGULATOR"/>
    <property type="match status" value="1"/>
</dbReference>
<accession>A0AAD0XPX2</accession>
<dbReference type="InterPro" id="IPR018062">
    <property type="entry name" value="HTH_AraC-typ_CS"/>
</dbReference>
<feature type="transmembrane region" description="Helical" evidence="4">
    <location>
        <begin position="94"/>
        <end position="111"/>
    </location>
</feature>
<feature type="transmembrane region" description="Helical" evidence="4">
    <location>
        <begin position="39"/>
        <end position="60"/>
    </location>
</feature>
<proteinExistence type="predicted"/>
<dbReference type="Proteomes" id="UP000276407">
    <property type="component" value="Chromosome 1"/>
</dbReference>
<feature type="transmembrane region" description="Helical" evidence="4">
    <location>
        <begin position="193"/>
        <end position="215"/>
    </location>
</feature>
<dbReference type="InterPro" id="IPR018060">
    <property type="entry name" value="HTH_AraC"/>
</dbReference>
<name>A0AAD0XPX2_9LEPT</name>
<dbReference type="SMART" id="SM00342">
    <property type="entry name" value="HTH_ARAC"/>
    <property type="match status" value="1"/>
</dbReference>
<dbReference type="Pfam" id="PF12833">
    <property type="entry name" value="HTH_18"/>
    <property type="match status" value="1"/>
</dbReference>
<keyword evidence="4" id="KW-0812">Transmembrane</keyword>
<evidence type="ECO:0000256" key="2">
    <source>
        <dbReference type="ARBA" id="ARBA00023125"/>
    </source>
</evidence>
<dbReference type="KEGG" id="lkm:EFP84_15555"/>
<dbReference type="PANTHER" id="PTHR43280">
    <property type="entry name" value="ARAC-FAMILY TRANSCRIPTIONAL REGULATOR"/>
    <property type="match status" value="1"/>
</dbReference>
<dbReference type="GO" id="GO:0003700">
    <property type="term" value="F:DNA-binding transcription factor activity"/>
    <property type="evidence" value="ECO:0007669"/>
    <property type="project" value="InterPro"/>
</dbReference>
<evidence type="ECO:0000313" key="6">
    <source>
        <dbReference type="EMBL" id="AYV56769.1"/>
    </source>
</evidence>
<keyword evidence="1" id="KW-0805">Transcription regulation</keyword>
<keyword evidence="3" id="KW-0804">Transcription</keyword>
<feature type="transmembrane region" description="Helical" evidence="4">
    <location>
        <begin position="154"/>
        <end position="173"/>
    </location>
</feature>
<dbReference type="PROSITE" id="PS01124">
    <property type="entry name" value="HTH_ARAC_FAMILY_2"/>
    <property type="match status" value="1"/>
</dbReference>
<feature type="domain" description="HTH araC/xylS-type" evidence="5">
    <location>
        <begin position="311"/>
        <end position="417"/>
    </location>
</feature>
<keyword evidence="2" id="KW-0238">DNA-binding</keyword>
<dbReference type="PROSITE" id="PS00041">
    <property type="entry name" value="HTH_ARAC_FAMILY_1"/>
    <property type="match status" value="1"/>
</dbReference>
<keyword evidence="4" id="KW-1133">Transmembrane helix</keyword>
<feature type="transmembrane region" description="Helical" evidence="4">
    <location>
        <begin position="264"/>
        <end position="287"/>
    </location>
</feature>
<evidence type="ECO:0000313" key="7">
    <source>
        <dbReference type="Proteomes" id="UP000276407"/>
    </source>
</evidence>
<reference evidence="6 7" key="1">
    <citation type="submission" date="2018-11" db="EMBL/GenBank/DDBJ databases">
        <title>Complete genome sequence of Leptospira kmetyi isolate LS 001/16 from soil sample associated with a leptospirosis patient in Kelantan.</title>
        <authorList>
            <person name="Muhammad Yusoff F."/>
            <person name="Muhammad Yusoff S."/>
            <person name="Ahmad M.N."/>
            <person name="Yusof N.Y."/>
            <person name="Aziah I."/>
        </authorList>
    </citation>
    <scope>NUCLEOTIDE SEQUENCE [LARGE SCALE GENOMIC DNA]</scope>
    <source>
        <strain evidence="6 7">LS 001/16</strain>
    </source>
</reference>
<evidence type="ECO:0000256" key="4">
    <source>
        <dbReference type="SAM" id="Phobius"/>
    </source>
</evidence>
<keyword evidence="4" id="KW-0472">Membrane</keyword>
<dbReference type="Gene3D" id="1.10.10.60">
    <property type="entry name" value="Homeodomain-like"/>
    <property type="match status" value="2"/>
</dbReference>
<dbReference type="InterPro" id="IPR009057">
    <property type="entry name" value="Homeodomain-like_sf"/>
</dbReference>
<dbReference type="SUPFAM" id="SSF46689">
    <property type="entry name" value="Homeodomain-like"/>
    <property type="match status" value="1"/>
</dbReference>
<organism evidence="6 7">
    <name type="scientific">Leptospira kmetyi</name>
    <dbReference type="NCBI Taxonomy" id="408139"/>
    <lineage>
        <taxon>Bacteria</taxon>
        <taxon>Pseudomonadati</taxon>
        <taxon>Spirochaetota</taxon>
        <taxon>Spirochaetia</taxon>
        <taxon>Leptospirales</taxon>
        <taxon>Leptospiraceae</taxon>
        <taxon>Leptospira</taxon>
    </lineage>
</organism>
<dbReference type="EMBL" id="CP033614">
    <property type="protein sequence ID" value="AYV56769.1"/>
    <property type="molecule type" value="Genomic_DNA"/>
</dbReference>
<gene>
    <name evidence="6" type="ORF">EFP84_15555</name>
</gene>
<dbReference type="AlphaFoldDB" id="A0AAD0XPX2"/>
<protein>
    <submittedName>
        <fullName evidence="6">Helix-turn-helix domain-containing protein</fullName>
    </submittedName>
</protein>